<dbReference type="Proteomes" id="UP000245125">
    <property type="component" value="Unassembled WGS sequence"/>
</dbReference>
<evidence type="ECO:0000313" key="1">
    <source>
        <dbReference type="EMBL" id="SPQ00613.1"/>
    </source>
</evidence>
<keyword evidence="2" id="KW-1185">Reference proteome</keyword>
<dbReference type="OrthoDB" id="5397874at2"/>
<accession>A0A2U3QGT4</accession>
<reference evidence="2" key="1">
    <citation type="submission" date="2018-03" db="EMBL/GenBank/DDBJ databases">
        <authorList>
            <person name="Zecchin S."/>
        </authorList>
    </citation>
    <scope>NUCLEOTIDE SEQUENCE [LARGE SCALE GENOMIC DNA]</scope>
</reference>
<gene>
    <name evidence="1" type="ORF">NBG4_30007</name>
</gene>
<dbReference type="EMBL" id="OUUY01000075">
    <property type="protein sequence ID" value="SPQ00613.1"/>
    <property type="molecule type" value="Genomic_DNA"/>
</dbReference>
<evidence type="ECO:0000313" key="2">
    <source>
        <dbReference type="Proteomes" id="UP000245125"/>
    </source>
</evidence>
<dbReference type="AlphaFoldDB" id="A0A2U3QGT4"/>
<name>A0A2U3QGT4_9BACT</name>
<organism evidence="1 2">
    <name type="scientific">Candidatus Sulfobium mesophilum</name>
    <dbReference type="NCBI Taxonomy" id="2016548"/>
    <lineage>
        <taxon>Bacteria</taxon>
        <taxon>Pseudomonadati</taxon>
        <taxon>Nitrospirota</taxon>
        <taxon>Nitrospiria</taxon>
        <taxon>Nitrospirales</taxon>
        <taxon>Nitrospiraceae</taxon>
        <taxon>Candidatus Sulfobium</taxon>
    </lineage>
</organism>
<sequence length="109" mass="12676">MKGSVIFSILLGLILFSSPVIQEPCSNVSMLYGTAYAEQDWKTEFDDICGRTQDAMAYSPEELRKLVERCDKIKPLIEKLGETERKVYLRRLEMCRELFVFTLESKEKK</sequence>
<protein>
    <submittedName>
        <fullName evidence="1">Uncharacterized protein</fullName>
    </submittedName>
</protein>
<proteinExistence type="predicted"/>